<sequence>MERFKNSQRRELRMLEFFAGKAVVSEALHNYGSYWRTRSIDKDPNSRATDKIDFMKVRWKNIGKLPDFIWITLPCFTHSFLARGDNRSTKENWFAKAPEALWQDRFLARMSWFLEWVKKKNDHVIFVIENPTGWMGEMAMIKTIVGKMEMRRTTVDYCVSGGSDKVSTNLWTNDSKLHAALSMFSKSSPESCSHHGRPYPHHPRYKPAEISRDLAETVAESVSARFGVNDLKVCYKAEPEVSTEEITFFNKMMGGAD</sequence>
<evidence type="ECO:0000313" key="1">
    <source>
        <dbReference type="EMBL" id="VEU35107.1"/>
    </source>
</evidence>
<evidence type="ECO:0008006" key="3">
    <source>
        <dbReference type="Google" id="ProtNLM"/>
    </source>
</evidence>
<gene>
    <name evidence="1" type="ORF">PSNMU_V1.4_AUG-EV-PASAV3_0018540</name>
</gene>
<dbReference type="EMBL" id="CAACVS010000048">
    <property type="protein sequence ID" value="VEU35107.1"/>
    <property type="molecule type" value="Genomic_DNA"/>
</dbReference>
<proteinExistence type="predicted"/>
<dbReference type="Proteomes" id="UP000291116">
    <property type="component" value="Unassembled WGS sequence"/>
</dbReference>
<dbReference type="AlphaFoldDB" id="A0A448YZ43"/>
<reference evidence="1 2" key="1">
    <citation type="submission" date="2019-01" db="EMBL/GenBank/DDBJ databases">
        <authorList>
            <person name="Ferrante I. M."/>
        </authorList>
    </citation>
    <scope>NUCLEOTIDE SEQUENCE [LARGE SCALE GENOMIC DNA]</scope>
    <source>
        <strain evidence="1 2">B856</strain>
    </source>
</reference>
<keyword evidence="2" id="KW-1185">Reference proteome</keyword>
<evidence type="ECO:0000313" key="2">
    <source>
        <dbReference type="Proteomes" id="UP000291116"/>
    </source>
</evidence>
<organism evidence="1 2">
    <name type="scientific">Pseudo-nitzschia multistriata</name>
    <dbReference type="NCBI Taxonomy" id="183589"/>
    <lineage>
        <taxon>Eukaryota</taxon>
        <taxon>Sar</taxon>
        <taxon>Stramenopiles</taxon>
        <taxon>Ochrophyta</taxon>
        <taxon>Bacillariophyta</taxon>
        <taxon>Bacillariophyceae</taxon>
        <taxon>Bacillariophycidae</taxon>
        <taxon>Bacillariales</taxon>
        <taxon>Bacillariaceae</taxon>
        <taxon>Pseudo-nitzschia</taxon>
    </lineage>
</organism>
<protein>
    <recommendedName>
        <fullName evidence="3">DNA (cytosine-5-)-methyltransferase</fullName>
    </recommendedName>
</protein>
<dbReference type="InterPro" id="IPR029063">
    <property type="entry name" value="SAM-dependent_MTases_sf"/>
</dbReference>
<accession>A0A448YZ43</accession>
<name>A0A448YZ43_9STRA</name>
<dbReference type="Gene3D" id="3.40.50.150">
    <property type="entry name" value="Vaccinia Virus protein VP39"/>
    <property type="match status" value="1"/>
</dbReference>